<feature type="region of interest" description="Disordered" evidence="1">
    <location>
        <begin position="1"/>
        <end position="43"/>
    </location>
</feature>
<gene>
    <name evidence="2" type="ORF">BP00DRAFT_172520</name>
</gene>
<dbReference type="Proteomes" id="UP000248817">
    <property type="component" value="Unassembled WGS sequence"/>
</dbReference>
<dbReference type="AlphaFoldDB" id="A0A2V5IPE1"/>
<name>A0A2V5IPE1_9EURO</name>
<feature type="region of interest" description="Disordered" evidence="1">
    <location>
        <begin position="68"/>
        <end position="88"/>
    </location>
</feature>
<reference evidence="2 3" key="1">
    <citation type="submission" date="2018-02" db="EMBL/GenBank/DDBJ databases">
        <title>The genomes of Aspergillus section Nigri reveals drivers in fungal speciation.</title>
        <authorList>
            <consortium name="DOE Joint Genome Institute"/>
            <person name="Vesth T.C."/>
            <person name="Nybo J."/>
            <person name="Theobald S."/>
            <person name="Brandl J."/>
            <person name="Frisvad J.C."/>
            <person name="Nielsen K.F."/>
            <person name="Lyhne E.K."/>
            <person name="Kogle M.E."/>
            <person name="Kuo A."/>
            <person name="Riley R."/>
            <person name="Clum A."/>
            <person name="Nolan M."/>
            <person name="Lipzen A."/>
            <person name="Salamov A."/>
            <person name="Henrissat B."/>
            <person name="Wiebenga A."/>
            <person name="De vries R.P."/>
            <person name="Grigoriev I.V."/>
            <person name="Mortensen U.H."/>
            <person name="Andersen M.R."/>
            <person name="Baker S.E."/>
        </authorList>
    </citation>
    <scope>NUCLEOTIDE SEQUENCE [LARGE SCALE GENOMIC DNA]</scope>
    <source>
        <strain evidence="2 3">CBS 114.80</strain>
    </source>
</reference>
<feature type="compositionally biased region" description="Basic residues" evidence="1">
    <location>
        <begin position="9"/>
        <end position="21"/>
    </location>
</feature>
<accession>A0A2V5IPE1</accession>
<evidence type="ECO:0000313" key="2">
    <source>
        <dbReference type="EMBL" id="PYI36104.1"/>
    </source>
</evidence>
<keyword evidence="3" id="KW-1185">Reference proteome</keyword>
<evidence type="ECO:0000313" key="3">
    <source>
        <dbReference type="Proteomes" id="UP000248817"/>
    </source>
</evidence>
<dbReference type="EMBL" id="KZ825466">
    <property type="protein sequence ID" value="PYI36104.1"/>
    <property type="molecule type" value="Genomic_DNA"/>
</dbReference>
<feature type="compositionally biased region" description="Polar residues" evidence="1">
    <location>
        <begin position="68"/>
        <end position="78"/>
    </location>
</feature>
<protein>
    <submittedName>
        <fullName evidence="2">Uncharacterized protein</fullName>
    </submittedName>
</protein>
<sequence>MASKDLGWRHKHKVKSRRIHRPTQNSIRCPLRSPEKASDRPIPLPSVIPEGICSMVGWRVWSMPLSSSVRATTTSGPPSTLHPPPSHKEPFSLTLVIGGYTLRYISGATPGTRII</sequence>
<organism evidence="2 3">
    <name type="scientific">Aspergillus indologenus CBS 114.80</name>
    <dbReference type="NCBI Taxonomy" id="1450541"/>
    <lineage>
        <taxon>Eukaryota</taxon>
        <taxon>Fungi</taxon>
        <taxon>Dikarya</taxon>
        <taxon>Ascomycota</taxon>
        <taxon>Pezizomycotina</taxon>
        <taxon>Eurotiomycetes</taxon>
        <taxon>Eurotiomycetidae</taxon>
        <taxon>Eurotiales</taxon>
        <taxon>Aspergillaceae</taxon>
        <taxon>Aspergillus</taxon>
        <taxon>Aspergillus subgen. Circumdati</taxon>
    </lineage>
</organism>
<evidence type="ECO:0000256" key="1">
    <source>
        <dbReference type="SAM" id="MobiDB-lite"/>
    </source>
</evidence>
<proteinExistence type="predicted"/>